<dbReference type="EMBL" id="PGTN01000092">
    <property type="protein sequence ID" value="PJF46811.1"/>
    <property type="molecule type" value="Genomic_DNA"/>
</dbReference>
<comment type="caution">
    <text evidence="2">The sequence shown here is derived from an EMBL/GenBank/DDBJ whole genome shotgun (WGS) entry which is preliminary data.</text>
</comment>
<dbReference type="InterPro" id="IPR006059">
    <property type="entry name" value="SBP"/>
</dbReference>
<sequence>MNLKQFASLAALGALVLAACAAPPAAPAQPAQPAQPSEQKPAEPAKKFAGITVNAITFSGPQIAEPMQRRGKEFSEMTGATINVVTVPFADLYQKILNDFATGTNSYDVVVFAPQWMVDYIEPGYLEDLTDRVKADADLQWEDIGLFFRDFSATYNGRIYTIPLDGDFQMVYYRTDIAKELGLQPPKTWDDYIAFAKAVSEKKLTTDDGKPVYGSCIAKKKAAQSYWMITSIASAFIQSQGTGQGAFFDLETFKPLYNNEAFARALEIYKETTQYGPPDEINLDVGDTRSLWTAGQCALTIDWGDIGTLAIEEGSKAKDKTGAVILPGSKQVLDRKTGKLVDCTPE</sequence>
<evidence type="ECO:0000313" key="2">
    <source>
        <dbReference type="EMBL" id="PJF46811.1"/>
    </source>
</evidence>
<organism evidence="2 3">
    <name type="scientific">Candidatus Thermofonsia Clade 3 bacterium</name>
    <dbReference type="NCBI Taxonomy" id="2364212"/>
    <lineage>
        <taxon>Bacteria</taxon>
        <taxon>Bacillati</taxon>
        <taxon>Chloroflexota</taxon>
        <taxon>Candidatus Thermofontia</taxon>
        <taxon>Candidatus Thermofonsia Clade 3</taxon>
    </lineage>
</organism>
<dbReference type="Pfam" id="PF01547">
    <property type="entry name" value="SBP_bac_1"/>
    <property type="match status" value="1"/>
</dbReference>
<keyword evidence="1" id="KW-0732">Signal</keyword>
<proteinExistence type="predicted"/>
<name>A0A2M8QAH6_9CHLR</name>
<evidence type="ECO:0000313" key="3">
    <source>
        <dbReference type="Proteomes" id="UP000230790"/>
    </source>
</evidence>
<dbReference type="AlphaFoldDB" id="A0A2M8QAH6"/>
<dbReference type="SUPFAM" id="SSF53850">
    <property type="entry name" value="Periplasmic binding protein-like II"/>
    <property type="match status" value="1"/>
</dbReference>
<dbReference type="PANTHER" id="PTHR43649:SF12">
    <property type="entry name" value="DIACETYLCHITOBIOSE BINDING PROTEIN DASA"/>
    <property type="match status" value="1"/>
</dbReference>
<protein>
    <submittedName>
        <fullName evidence="2">ABC transporter substrate-binding protein</fullName>
    </submittedName>
</protein>
<gene>
    <name evidence="2" type="ORF">CUN48_11855</name>
</gene>
<dbReference type="Proteomes" id="UP000230790">
    <property type="component" value="Unassembled WGS sequence"/>
</dbReference>
<accession>A0A2M8QAH6</accession>
<reference evidence="2 3" key="1">
    <citation type="submission" date="2017-11" db="EMBL/GenBank/DDBJ databases">
        <title>Evolution of Phototrophy in the Chloroflexi Phylum Driven by Horizontal Gene Transfer.</title>
        <authorList>
            <person name="Ward L.M."/>
            <person name="Hemp J."/>
            <person name="Shih P.M."/>
            <person name="Mcglynn S.E."/>
            <person name="Fischer W."/>
        </authorList>
    </citation>
    <scope>NUCLEOTIDE SEQUENCE [LARGE SCALE GENOMIC DNA]</scope>
    <source>
        <strain evidence="2">JP3_7</strain>
    </source>
</reference>
<dbReference type="PANTHER" id="PTHR43649">
    <property type="entry name" value="ARABINOSE-BINDING PROTEIN-RELATED"/>
    <property type="match status" value="1"/>
</dbReference>
<feature type="non-terminal residue" evidence="2">
    <location>
        <position position="346"/>
    </location>
</feature>
<evidence type="ECO:0000256" key="1">
    <source>
        <dbReference type="SAM" id="SignalP"/>
    </source>
</evidence>
<dbReference type="InterPro" id="IPR050490">
    <property type="entry name" value="Bact_solute-bd_prot1"/>
</dbReference>
<dbReference type="Gene3D" id="3.40.190.10">
    <property type="entry name" value="Periplasmic binding protein-like II"/>
    <property type="match status" value="1"/>
</dbReference>
<dbReference type="PROSITE" id="PS51257">
    <property type="entry name" value="PROKAR_LIPOPROTEIN"/>
    <property type="match status" value="1"/>
</dbReference>
<feature type="chain" id="PRO_5014954751" evidence="1">
    <location>
        <begin position="22"/>
        <end position="346"/>
    </location>
</feature>
<feature type="signal peptide" evidence="1">
    <location>
        <begin position="1"/>
        <end position="21"/>
    </location>
</feature>